<organism evidence="14 15">
    <name type="scientific">Citrullus colocynthis</name>
    <name type="common">colocynth</name>
    <dbReference type="NCBI Taxonomy" id="252529"/>
    <lineage>
        <taxon>Eukaryota</taxon>
        <taxon>Viridiplantae</taxon>
        <taxon>Streptophyta</taxon>
        <taxon>Embryophyta</taxon>
        <taxon>Tracheophyta</taxon>
        <taxon>Spermatophyta</taxon>
        <taxon>Magnoliopsida</taxon>
        <taxon>eudicotyledons</taxon>
        <taxon>Gunneridae</taxon>
        <taxon>Pentapetalae</taxon>
        <taxon>rosids</taxon>
        <taxon>fabids</taxon>
        <taxon>Cucurbitales</taxon>
        <taxon>Cucurbitaceae</taxon>
        <taxon>Benincaseae</taxon>
        <taxon>Citrullus</taxon>
    </lineage>
</organism>
<name>A0ABP0Z0R6_9ROSI</name>
<keyword evidence="15" id="KW-1185">Reference proteome</keyword>
<dbReference type="Gene3D" id="3.40.50.1100">
    <property type="match status" value="2"/>
</dbReference>
<dbReference type="PROSITE" id="PS00168">
    <property type="entry name" value="TRP_SYNTHASE_BETA"/>
    <property type="match status" value="1"/>
</dbReference>
<evidence type="ECO:0000256" key="11">
    <source>
        <dbReference type="ARBA" id="ARBA00023239"/>
    </source>
</evidence>
<evidence type="ECO:0000256" key="8">
    <source>
        <dbReference type="ARBA" id="ARBA00022822"/>
    </source>
</evidence>
<dbReference type="CDD" id="cd06446">
    <property type="entry name" value="Trp-synth_B"/>
    <property type="match status" value="1"/>
</dbReference>
<dbReference type="InterPro" id="IPR006653">
    <property type="entry name" value="Trp_synth_b_CS"/>
</dbReference>
<keyword evidence="9" id="KW-0663">Pyridoxal phosphate</keyword>
<protein>
    <recommendedName>
        <fullName evidence="6">tryptophan synthase</fullName>
        <ecNumber evidence="6">4.2.1.20</ecNumber>
    </recommendedName>
</protein>
<dbReference type="HAMAP" id="MF_00133">
    <property type="entry name" value="Trp_synth_beta"/>
    <property type="match status" value="1"/>
</dbReference>
<dbReference type="PANTHER" id="PTHR48077">
    <property type="entry name" value="TRYPTOPHAN SYNTHASE-RELATED"/>
    <property type="match status" value="1"/>
</dbReference>
<dbReference type="Pfam" id="PF00291">
    <property type="entry name" value="PALP"/>
    <property type="match status" value="1"/>
</dbReference>
<comment type="similarity">
    <text evidence="4">Belongs to the TrpB family.</text>
</comment>
<evidence type="ECO:0000256" key="5">
    <source>
        <dbReference type="ARBA" id="ARBA00011270"/>
    </source>
</evidence>
<dbReference type="InterPro" id="IPR006654">
    <property type="entry name" value="Trp_synth_beta"/>
</dbReference>
<dbReference type="InterPro" id="IPR023026">
    <property type="entry name" value="Trp_synth_beta/beta-like"/>
</dbReference>
<sequence length="612" mass="67089">MAATFLAVGSLASSGINNGRVEEQLPGCLSLKRIPRHLRFSNGYRTKAALNPNLKAVEVPRQWYNLVADLPVKPPPPLHPKTFEPIEPEDLSHLFPDELIKQEASTDRYINIPDEVLDIYGLWRPTPLIRAKRLEKLLDTPARIYYKYEGVSPAGSHKPNSAVPQVWYNVQEGVKNVVTETGAGQWGSSLAFACSIFGIGCEVWQVRASYDQKPYRRMMMQTWGAKVHPSPSDLTDAGRKLLQVDPSSPGSLGIAISEAVEVAARNADTKYCLGSVLNHVLLHQTVIGEECLKQMEAIGERPDVIIGCTGGGSNFAGLSFPFLREKLAGKINPVIRAVEPAACPSLTKGVYAYDYGDTAGMTPLMKMHTLGHNFIPDPIHAGGLRYHGMAPLISHVYNLGLLEAISLPQTECFQGAIQFARSEGLIPAPEPTHAIAATIREALHCRETGESKVILTAMCGHGHFDLPAYEKYLQGGITDLSFAKEKIQESLTTIPQEGISCIAIEVVRLNGIRDDEGHNFSISYDDLQEDFASRFIPTFHRSVSMESVESQDGSNERVIFKHNPEKRTPTLWRNEEKDSAVGFSGWLESIVGLLQEPQNGLGFVFPVASGGG</sequence>
<evidence type="ECO:0000256" key="6">
    <source>
        <dbReference type="ARBA" id="ARBA00012043"/>
    </source>
</evidence>
<evidence type="ECO:0000313" key="15">
    <source>
        <dbReference type="Proteomes" id="UP001642487"/>
    </source>
</evidence>
<dbReference type="InterPro" id="IPR006316">
    <property type="entry name" value="Trp_synth_b-like"/>
</dbReference>
<dbReference type="EC" id="4.2.1.20" evidence="6"/>
<feature type="domain" description="Tryptophan synthase beta chain-like PALP" evidence="13">
    <location>
        <begin position="122"/>
        <end position="460"/>
    </location>
</feature>
<keyword evidence="7" id="KW-0028">Amino-acid biosynthesis</keyword>
<comment type="subunit">
    <text evidence="5">Tetramer of two alpha and two beta chains.</text>
</comment>
<dbReference type="PIRSF" id="PIRSF500824">
    <property type="entry name" value="TrpB_prok"/>
    <property type="match status" value="1"/>
</dbReference>
<evidence type="ECO:0000256" key="1">
    <source>
        <dbReference type="ARBA" id="ARBA00001933"/>
    </source>
</evidence>
<dbReference type="InterPro" id="IPR036052">
    <property type="entry name" value="TrpB-like_PALP_sf"/>
</dbReference>
<comment type="pathway">
    <text evidence="3">Amino-acid biosynthesis; L-tryptophan biosynthesis; L-tryptophan from chorismate: step 5/5.</text>
</comment>
<gene>
    <name evidence="14" type="ORF">CITCOLO1_LOCUS18699</name>
</gene>
<dbReference type="Proteomes" id="UP001642487">
    <property type="component" value="Chromosome 7"/>
</dbReference>
<proteinExistence type="inferred from homology"/>
<dbReference type="EMBL" id="OZ021741">
    <property type="protein sequence ID" value="CAK9326357.1"/>
    <property type="molecule type" value="Genomic_DNA"/>
</dbReference>
<keyword evidence="11" id="KW-0456">Lyase</keyword>
<comment type="function">
    <text evidence="2">The beta subunit is responsible for the synthesis of L-tryptophan from indole and L-serine.</text>
</comment>
<dbReference type="NCBIfam" id="TIGR01415">
    <property type="entry name" value="trpB_rel"/>
    <property type="match status" value="1"/>
</dbReference>
<evidence type="ECO:0000259" key="13">
    <source>
        <dbReference type="Pfam" id="PF00291"/>
    </source>
</evidence>
<reference evidence="14 15" key="1">
    <citation type="submission" date="2024-03" db="EMBL/GenBank/DDBJ databases">
        <authorList>
            <person name="Gkanogiannis A."/>
            <person name="Becerra Lopez-Lavalle L."/>
        </authorList>
    </citation>
    <scope>NUCLEOTIDE SEQUENCE [LARGE SCALE GENOMIC DNA]</scope>
</reference>
<evidence type="ECO:0000256" key="2">
    <source>
        <dbReference type="ARBA" id="ARBA00002786"/>
    </source>
</evidence>
<evidence type="ECO:0000256" key="12">
    <source>
        <dbReference type="ARBA" id="ARBA00049047"/>
    </source>
</evidence>
<comment type="catalytic activity">
    <reaction evidence="12">
        <text>(1S,2R)-1-C-(indol-3-yl)glycerol 3-phosphate + L-serine = D-glyceraldehyde 3-phosphate + L-tryptophan + H2O</text>
        <dbReference type="Rhea" id="RHEA:10532"/>
        <dbReference type="ChEBI" id="CHEBI:15377"/>
        <dbReference type="ChEBI" id="CHEBI:33384"/>
        <dbReference type="ChEBI" id="CHEBI:57912"/>
        <dbReference type="ChEBI" id="CHEBI:58866"/>
        <dbReference type="ChEBI" id="CHEBI:59776"/>
        <dbReference type="EC" id="4.2.1.20"/>
    </reaction>
</comment>
<dbReference type="PIRSF" id="PIRSF001413">
    <property type="entry name" value="Trp_syn_beta"/>
    <property type="match status" value="1"/>
</dbReference>
<evidence type="ECO:0000256" key="4">
    <source>
        <dbReference type="ARBA" id="ARBA00009982"/>
    </source>
</evidence>
<accession>A0ABP0Z0R6</accession>
<dbReference type="PANTHER" id="PTHR48077:SF6">
    <property type="entry name" value="TRYPTOPHAN SYNTHASE"/>
    <property type="match status" value="1"/>
</dbReference>
<keyword evidence="10" id="KW-0057">Aromatic amino acid biosynthesis</keyword>
<keyword evidence="8" id="KW-0822">Tryptophan biosynthesis</keyword>
<evidence type="ECO:0000256" key="3">
    <source>
        <dbReference type="ARBA" id="ARBA00004733"/>
    </source>
</evidence>
<dbReference type="NCBIfam" id="NF009057">
    <property type="entry name" value="PRK12391.1"/>
    <property type="match status" value="1"/>
</dbReference>
<comment type="cofactor">
    <cofactor evidence="1">
        <name>pyridoxal 5'-phosphate</name>
        <dbReference type="ChEBI" id="CHEBI:597326"/>
    </cofactor>
</comment>
<evidence type="ECO:0000256" key="10">
    <source>
        <dbReference type="ARBA" id="ARBA00023141"/>
    </source>
</evidence>
<evidence type="ECO:0000256" key="9">
    <source>
        <dbReference type="ARBA" id="ARBA00022898"/>
    </source>
</evidence>
<evidence type="ECO:0000313" key="14">
    <source>
        <dbReference type="EMBL" id="CAK9326357.1"/>
    </source>
</evidence>
<dbReference type="InterPro" id="IPR001926">
    <property type="entry name" value="TrpB-like_PALP"/>
</dbReference>
<dbReference type="SUPFAM" id="SSF53686">
    <property type="entry name" value="Tryptophan synthase beta subunit-like PLP-dependent enzymes"/>
    <property type="match status" value="1"/>
</dbReference>
<evidence type="ECO:0000256" key="7">
    <source>
        <dbReference type="ARBA" id="ARBA00022605"/>
    </source>
</evidence>